<dbReference type="GO" id="GO:0005524">
    <property type="term" value="F:ATP binding"/>
    <property type="evidence" value="ECO:0007669"/>
    <property type="project" value="InterPro"/>
</dbReference>
<dbReference type="PANTHER" id="PTHR45674:SF4">
    <property type="entry name" value="DNA LIGASE 1"/>
    <property type="match status" value="1"/>
</dbReference>
<dbReference type="EMBL" id="CP002394">
    <property type="protein sequence ID" value="ADU28471.1"/>
    <property type="molecule type" value="Genomic_DNA"/>
</dbReference>
<evidence type="ECO:0000256" key="1">
    <source>
        <dbReference type="ARBA" id="ARBA00007572"/>
    </source>
</evidence>
<evidence type="ECO:0000313" key="5">
    <source>
        <dbReference type="EMBL" id="ADU28471.1"/>
    </source>
</evidence>
<keyword evidence="2 5" id="KW-0436">Ligase</keyword>
<feature type="domain" description="ATP-dependent DNA ligase family profile" evidence="4">
    <location>
        <begin position="105"/>
        <end position="224"/>
    </location>
</feature>
<dbReference type="GO" id="GO:0006281">
    <property type="term" value="P:DNA repair"/>
    <property type="evidence" value="ECO:0007669"/>
    <property type="project" value="InterPro"/>
</dbReference>
<reference evidence="5" key="1">
    <citation type="submission" date="2010-12" db="EMBL/GenBank/DDBJ databases">
        <title>Complete sequence of Bacillus cellulosilyticus DSM 2522.</title>
        <authorList>
            <consortium name="US DOE Joint Genome Institute"/>
            <person name="Lucas S."/>
            <person name="Copeland A."/>
            <person name="Lapidus A."/>
            <person name="Cheng J.-F."/>
            <person name="Bruce D."/>
            <person name="Goodwin L."/>
            <person name="Pitluck S."/>
            <person name="Chertkov O."/>
            <person name="Detter J.C."/>
            <person name="Han C."/>
            <person name="Tapia R."/>
            <person name="Land M."/>
            <person name="Hauser L."/>
            <person name="Jeffries C."/>
            <person name="Kyrpides N."/>
            <person name="Ivanova N."/>
            <person name="Mikhailova N."/>
            <person name="Brumm P."/>
            <person name="Mead D."/>
            <person name="Woyke T."/>
        </authorList>
    </citation>
    <scope>NUCLEOTIDE SEQUENCE [LARGE SCALE GENOMIC DNA]</scope>
    <source>
        <strain evidence="5">DSM 2522</strain>
    </source>
</reference>
<dbReference type="Proteomes" id="UP000001401">
    <property type="component" value="Chromosome"/>
</dbReference>
<dbReference type="InterPro" id="IPR050191">
    <property type="entry name" value="ATP-dep_DNA_ligase"/>
</dbReference>
<dbReference type="KEGG" id="bco:Bcell_0182"/>
<comment type="similarity">
    <text evidence="1">Belongs to the ATP-dependent DNA ligase family.</text>
</comment>
<dbReference type="STRING" id="649639.Bcell_0182"/>
<evidence type="ECO:0000256" key="3">
    <source>
        <dbReference type="ARBA" id="ARBA00034003"/>
    </source>
</evidence>
<dbReference type="eggNOG" id="COG1793">
    <property type="taxonomic scope" value="Bacteria"/>
</dbReference>
<organism evidence="5 6">
    <name type="scientific">Evansella cellulosilytica (strain ATCC 21833 / DSM 2522 / FERM P-1141 / JCM 9156 / N-4)</name>
    <name type="common">Bacillus cellulosilyticus</name>
    <dbReference type="NCBI Taxonomy" id="649639"/>
    <lineage>
        <taxon>Bacteria</taxon>
        <taxon>Bacillati</taxon>
        <taxon>Bacillota</taxon>
        <taxon>Bacilli</taxon>
        <taxon>Bacillales</taxon>
        <taxon>Bacillaceae</taxon>
        <taxon>Evansella</taxon>
    </lineage>
</organism>
<dbReference type="InterPro" id="IPR016059">
    <property type="entry name" value="DNA_ligase_ATP-dep_CS"/>
</dbReference>
<gene>
    <name evidence="5" type="ordered locus">Bcell_0182</name>
</gene>
<dbReference type="GO" id="GO:0006310">
    <property type="term" value="P:DNA recombination"/>
    <property type="evidence" value="ECO:0007669"/>
    <property type="project" value="InterPro"/>
</dbReference>
<keyword evidence="6" id="KW-1185">Reference proteome</keyword>
<dbReference type="PROSITE" id="PS00697">
    <property type="entry name" value="DNA_LIGASE_A1"/>
    <property type="match status" value="1"/>
</dbReference>
<dbReference type="Gene3D" id="2.40.50.140">
    <property type="entry name" value="Nucleic acid-binding proteins"/>
    <property type="match status" value="1"/>
</dbReference>
<dbReference type="InterPro" id="IPR012310">
    <property type="entry name" value="DNA_ligase_ATP-dep_cent"/>
</dbReference>
<dbReference type="InterPro" id="IPR012340">
    <property type="entry name" value="NA-bd_OB-fold"/>
</dbReference>
<dbReference type="Gene3D" id="3.30.470.30">
    <property type="entry name" value="DNA ligase/mRNA capping enzyme"/>
    <property type="match status" value="1"/>
</dbReference>
<dbReference type="Pfam" id="PF01068">
    <property type="entry name" value="DNA_ligase_A_M"/>
    <property type="match status" value="1"/>
</dbReference>
<dbReference type="SUPFAM" id="SSF56091">
    <property type="entry name" value="DNA ligase/mRNA capping enzyme, catalytic domain"/>
    <property type="match status" value="1"/>
</dbReference>
<dbReference type="AlphaFoldDB" id="E6TTD1"/>
<dbReference type="PROSITE" id="PS50160">
    <property type="entry name" value="DNA_LIGASE_A3"/>
    <property type="match status" value="1"/>
</dbReference>
<dbReference type="CDD" id="cd07906">
    <property type="entry name" value="Adenylation_DNA_ligase_LigD_LigC"/>
    <property type="match status" value="1"/>
</dbReference>
<accession>E6TTD1</accession>
<sequence>MLFTPVKPMLLTMGKEPTNHPEHLYDIKWDGWRILIHKQGNRIEAYTRHGNQVTNQFPELQEALSHINKHTAILDCEGVVLRNGNSVFEDFAYRGRLKSTEKIRKAMITHPVTFVAFDILATDKPLLKETLIKRKQYLKDIITPSNVLLATPYVIEDGQTLHTLTKEKGMEGIVEKPLNSLYHLDTRSPNWLKHKHFKRLDTVIMGYKENPFTMIVGSTFSNGKLKPVAQVEFGFNPEDKQAFRGIANRLITKEENGVFWLEPLLCCSTQYLEKTSKNMLRITSFKGFLPEKKVEECVFT</sequence>
<proteinExistence type="inferred from homology"/>
<dbReference type="GO" id="GO:0003910">
    <property type="term" value="F:DNA ligase (ATP) activity"/>
    <property type="evidence" value="ECO:0007669"/>
    <property type="project" value="UniProtKB-EC"/>
</dbReference>
<dbReference type="PANTHER" id="PTHR45674">
    <property type="entry name" value="DNA LIGASE 1/3 FAMILY MEMBER"/>
    <property type="match status" value="1"/>
</dbReference>
<dbReference type="SUPFAM" id="SSF50249">
    <property type="entry name" value="Nucleic acid-binding proteins"/>
    <property type="match status" value="1"/>
</dbReference>
<evidence type="ECO:0000256" key="2">
    <source>
        <dbReference type="ARBA" id="ARBA00022598"/>
    </source>
</evidence>
<comment type="catalytic activity">
    <reaction evidence="3">
        <text>ATP + (deoxyribonucleotide)n-3'-hydroxyl + 5'-phospho-(deoxyribonucleotide)m = (deoxyribonucleotide)n+m + AMP + diphosphate.</text>
        <dbReference type="EC" id="6.5.1.1"/>
    </reaction>
</comment>
<evidence type="ECO:0000313" key="6">
    <source>
        <dbReference type="Proteomes" id="UP000001401"/>
    </source>
</evidence>
<evidence type="ECO:0000259" key="4">
    <source>
        <dbReference type="PROSITE" id="PS50160"/>
    </source>
</evidence>
<dbReference type="RefSeq" id="WP_013486812.1">
    <property type="nucleotide sequence ID" value="NC_014829.1"/>
</dbReference>
<name>E6TTD1_EVAC2</name>
<protein>
    <submittedName>
        <fullName evidence="5">ATP dependent DNA ligase</fullName>
    </submittedName>
</protein>
<dbReference type="HOGENOM" id="CLU_008325_4_0_9"/>